<keyword evidence="3 5" id="KW-0732">Signal</keyword>
<dbReference type="EMBL" id="NSKD01000003">
    <property type="protein sequence ID" value="PAU80582.1"/>
    <property type="molecule type" value="Genomic_DNA"/>
</dbReference>
<dbReference type="Gene3D" id="2.120.10.30">
    <property type="entry name" value="TolB, C-terminal domain"/>
    <property type="match status" value="1"/>
</dbReference>
<dbReference type="GO" id="GO:0017038">
    <property type="term" value="P:protein import"/>
    <property type="evidence" value="ECO:0007669"/>
    <property type="project" value="InterPro"/>
</dbReference>
<evidence type="ECO:0000256" key="3">
    <source>
        <dbReference type="ARBA" id="ARBA00022729"/>
    </source>
</evidence>
<reference evidence="7 8" key="1">
    <citation type="submission" date="2017-08" db="EMBL/GenBank/DDBJ databases">
        <title>Halovibrio sewagensis sp. nov., isolated from wastewater of high salinity.</title>
        <authorList>
            <person name="Dong X."/>
            <person name="Zhang G."/>
        </authorList>
    </citation>
    <scope>NUCLEOTIDE SEQUENCE [LARGE SCALE GENOMIC DNA]</scope>
    <source>
        <strain evidence="7 8">YL5-2</strain>
    </source>
</reference>
<feature type="domain" description="TolB N-terminal" evidence="6">
    <location>
        <begin position="29"/>
        <end position="133"/>
    </location>
</feature>
<dbReference type="InterPro" id="IPR011659">
    <property type="entry name" value="WD40"/>
</dbReference>
<gene>
    <name evidence="5 7" type="primary">tolB</name>
    <name evidence="7" type="ORF">CK501_09150</name>
</gene>
<proteinExistence type="inferred from homology"/>
<comment type="function">
    <text evidence="5">Part of the Tol-Pal system, which plays a role in outer membrane invagination during cell division and is important for maintaining outer membrane integrity.</text>
</comment>
<evidence type="ECO:0000256" key="1">
    <source>
        <dbReference type="ARBA" id="ARBA00004418"/>
    </source>
</evidence>
<dbReference type="Proteomes" id="UP000218896">
    <property type="component" value="Unassembled WGS sequence"/>
</dbReference>
<comment type="similarity">
    <text evidence="2 5">Belongs to the TolB family.</text>
</comment>
<keyword evidence="4 5" id="KW-0574">Periplasm</keyword>
<dbReference type="InterPro" id="IPR007195">
    <property type="entry name" value="TolB_N"/>
</dbReference>
<accession>A0A2A2F7K1</accession>
<comment type="subcellular location">
    <subcellularLocation>
        <location evidence="1 5">Periplasm</location>
    </subcellularLocation>
</comment>
<feature type="chain" id="PRO_5013406645" description="Tol-Pal system protein TolB" evidence="5">
    <location>
        <begin position="27"/>
        <end position="436"/>
    </location>
</feature>
<dbReference type="OrthoDB" id="9802240at2"/>
<keyword evidence="5" id="KW-0131">Cell cycle</keyword>
<sequence length="436" mass="48463" precursor="true">MTRIHCRAGQVLTLIGLMLAALVAQADMVVRVTEGADRRMPIAVVPFGTNHSRDAPEDLDSIIRDDLTMSGDLKTLEPSRMLSLPTSGDDIHFRDWRVLGQQFVLVGEVDFDAERNRYILSYELFDVSQQERLLGSRASAAPSELRTLAHHVSNRIYERVTGIPGIFNTRLAFVTRTGSGNDVEYRLKVSDVDGYRDQVLLRSSEPILSPEWSPDGKELVYASFEGGRPAIYRQVVSSGERRRIAHFRGLNSAPDWSPDGESLLLTLSKDGSADIYEMPLDTLEPRRLTRHYSINTEPSWSPDGERFAFTSDRSGNPQVYIQSLGGDPERLTFEGNYNAHPIYGPEGEEIFYIHQADGRFLLGSVDLETGEERVLAGSEIDEAPAMAPNGRLVLYVTNAGGRQGALEMTTVDGNARFTLPVRHDGIRDPAWSPLAE</sequence>
<dbReference type="InterPro" id="IPR011042">
    <property type="entry name" value="6-blade_b-propeller_TolB-like"/>
</dbReference>
<evidence type="ECO:0000259" key="6">
    <source>
        <dbReference type="Pfam" id="PF04052"/>
    </source>
</evidence>
<evidence type="ECO:0000256" key="2">
    <source>
        <dbReference type="ARBA" id="ARBA00009820"/>
    </source>
</evidence>
<dbReference type="NCBIfam" id="TIGR02800">
    <property type="entry name" value="propeller_TolB"/>
    <property type="match status" value="1"/>
</dbReference>
<dbReference type="HAMAP" id="MF_00671">
    <property type="entry name" value="TolB"/>
    <property type="match status" value="1"/>
</dbReference>
<dbReference type="RefSeq" id="WP_095617418.1">
    <property type="nucleotide sequence ID" value="NZ_NSKD01000003.1"/>
</dbReference>
<evidence type="ECO:0000313" key="7">
    <source>
        <dbReference type="EMBL" id="PAU80582.1"/>
    </source>
</evidence>
<dbReference type="GO" id="GO:0042597">
    <property type="term" value="C:periplasmic space"/>
    <property type="evidence" value="ECO:0007669"/>
    <property type="project" value="UniProtKB-SubCell"/>
</dbReference>
<organism evidence="7 8">
    <name type="scientific">Halovibrio salipaludis</name>
    <dbReference type="NCBI Taxonomy" id="2032626"/>
    <lineage>
        <taxon>Bacteria</taxon>
        <taxon>Pseudomonadati</taxon>
        <taxon>Pseudomonadota</taxon>
        <taxon>Gammaproteobacteria</taxon>
        <taxon>Oceanospirillales</taxon>
        <taxon>Halomonadaceae</taxon>
        <taxon>Halovibrio</taxon>
    </lineage>
</organism>
<dbReference type="PANTHER" id="PTHR36842:SF1">
    <property type="entry name" value="PROTEIN TOLB"/>
    <property type="match status" value="1"/>
</dbReference>
<dbReference type="SUPFAM" id="SSF52964">
    <property type="entry name" value="TolB, N-terminal domain"/>
    <property type="match status" value="1"/>
</dbReference>
<protein>
    <recommendedName>
        <fullName evidence="5">Tol-Pal system protein TolB</fullName>
    </recommendedName>
</protein>
<comment type="caution">
    <text evidence="7">The sequence shown here is derived from an EMBL/GenBank/DDBJ whole genome shotgun (WGS) entry which is preliminary data.</text>
</comment>
<dbReference type="Gene3D" id="3.40.50.10070">
    <property type="entry name" value="TolB, N-terminal domain"/>
    <property type="match status" value="1"/>
</dbReference>
<keyword evidence="5" id="KW-0132">Cell division</keyword>
<evidence type="ECO:0000256" key="4">
    <source>
        <dbReference type="ARBA" id="ARBA00022764"/>
    </source>
</evidence>
<dbReference type="Pfam" id="PF04052">
    <property type="entry name" value="TolB_N"/>
    <property type="match status" value="1"/>
</dbReference>
<feature type="signal peptide" evidence="5">
    <location>
        <begin position="1"/>
        <end position="26"/>
    </location>
</feature>
<keyword evidence="8" id="KW-1185">Reference proteome</keyword>
<dbReference type="Pfam" id="PF07676">
    <property type="entry name" value="PD40"/>
    <property type="match status" value="3"/>
</dbReference>
<dbReference type="PANTHER" id="PTHR36842">
    <property type="entry name" value="PROTEIN TOLB HOMOLOG"/>
    <property type="match status" value="1"/>
</dbReference>
<dbReference type="GO" id="GO:0051301">
    <property type="term" value="P:cell division"/>
    <property type="evidence" value="ECO:0007669"/>
    <property type="project" value="UniProtKB-UniRule"/>
</dbReference>
<dbReference type="SUPFAM" id="SSF69304">
    <property type="entry name" value="Tricorn protease N-terminal domain"/>
    <property type="match status" value="1"/>
</dbReference>
<name>A0A2A2F7K1_9GAMM</name>
<dbReference type="InterPro" id="IPR014167">
    <property type="entry name" value="Tol-Pal_TolB"/>
</dbReference>
<evidence type="ECO:0000256" key="5">
    <source>
        <dbReference type="HAMAP-Rule" id="MF_00671"/>
    </source>
</evidence>
<evidence type="ECO:0000313" key="8">
    <source>
        <dbReference type="Proteomes" id="UP000218896"/>
    </source>
</evidence>
<comment type="subunit">
    <text evidence="5">The Tol-Pal system is composed of five core proteins: the inner membrane proteins TolA, TolQ and TolR, the periplasmic protein TolB and the outer membrane protein Pal. They form a network linking the inner and outer membranes and the peptidoglycan layer.</text>
</comment>
<dbReference type="AlphaFoldDB" id="A0A2A2F7K1"/>